<dbReference type="CDD" id="cd00090">
    <property type="entry name" value="HTH_ARSR"/>
    <property type="match status" value="1"/>
</dbReference>
<comment type="caution">
    <text evidence="5">The sequence shown here is derived from an EMBL/GenBank/DDBJ whole genome shotgun (WGS) entry which is preliminary data.</text>
</comment>
<dbReference type="InterPro" id="IPR019885">
    <property type="entry name" value="Tscrpt_reg_HTH_AsnC-type_CS"/>
</dbReference>
<dbReference type="Pfam" id="PF13412">
    <property type="entry name" value="HTH_24"/>
    <property type="match status" value="1"/>
</dbReference>
<dbReference type="Proteomes" id="UP001500622">
    <property type="component" value="Unassembled WGS sequence"/>
</dbReference>
<dbReference type="InterPro" id="IPR000485">
    <property type="entry name" value="AsnC-type_HTH_dom"/>
</dbReference>
<dbReference type="SUPFAM" id="SSF46785">
    <property type="entry name" value="Winged helix' DNA-binding domain"/>
    <property type="match status" value="1"/>
</dbReference>
<dbReference type="PRINTS" id="PR00033">
    <property type="entry name" value="HTHASNC"/>
</dbReference>
<dbReference type="SMART" id="SM00344">
    <property type="entry name" value="HTH_ASNC"/>
    <property type="match status" value="1"/>
</dbReference>
<dbReference type="EMBL" id="BAABGN010000012">
    <property type="protein sequence ID" value="GAA4429274.1"/>
    <property type="molecule type" value="Genomic_DNA"/>
</dbReference>
<evidence type="ECO:0000256" key="2">
    <source>
        <dbReference type="ARBA" id="ARBA00023125"/>
    </source>
</evidence>
<keyword evidence="3" id="KW-0804">Transcription</keyword>
<dbReference type="Gene3D" id="1.10.10.10">
    <property type="entry name" value="Winged helix-like DNA-binding domain superfamily/Winged helix DNA-binding domain"/>
    <property type="match status" value="1"/>
</dbReference>
<organism evidence="5 6">
    <name type="scientific">Georgenia halophila</name>
    <dbReference type="NCBI Taxonomy" id="620889"/>
    <lineage>
        <taxon>Bacteria</taxon>
        <taxon>Bacillati</taxon>
        <taxon>Actinomycetota</taxon>
        <taxon>Actinomycetes</taxon>
        <taxon>Micrococcales</taxon>
        <taxon>Bogoriellaceae</taxon>
        <taxon>Georgenia</taxon>
    </lineage>
</organism>
<dbReference type="InterPro" id="IPR019887">
    <property type="entry name" value="Tscrpt_reg_AsnC/Lrp_C"/>
</dbReference>
<dbReference type="Pfam" id="PF01037">
    <property type="entry name" value="AsnC_trans_reg"/>
    <property type="match status" value="1"/>
</dbReference>
<keyword evidence="6" id="KW-1185">Reference proteome</keyword>
<dbReference type="InterPro" id="IPR019888">
    <property type="entry name" value="Tscrpt_reg_AsnC-like"/>
</dbReference>
<evidence type="ECO:0000313" key="6">
    <source>
        <dbReference type="Proteomes" id="UP001500622"/>
    </source>
</evidence>
<dbReference type="PROSITE" id="PS50956">
    <property type="entry name" value="HTH_ASNC_2"/>
    <property type="match status" value="1"/>
</dbReference>
<dbReference type="InterPro" id="IPR036388">
    <property type="entry name" value="WH-like_DNA-bd_sf"/>
</dbReference>
<keyword evidence="2" id="KW-0238">DNA-binding</keyword>
<name>A0ABP8LHU1_9MICO</name>
<dbReference type="PROSITE" id="PS00519">
    <property type="entry name" value="HTH_ASNC_1"/>
    <property type="match status" value="1"/>
</dbReference>
<dbReference type="PANTHER" id="PTHR30154:SF34">
    <property type="entry name" value="TRANSCRIPTIONAL REGULATOR AZLB"/>
    <property type="match status" value="1"/>
</dbReference>
<dbReference type="Gene3D" id="3.30.70.920">
    <property type="match status" value="1"/>
</dbReference>
<reference evidence="6" key="1">
    <citation type="journal article" date="2019" name="Int. J. Syst. Evol. Microbiol.">
        <title>The Global Catalogue of Microorganisms (GCM) 10K type strain sequencing project: providing services to taxonomists for standard genome sequencing and annotation.</title>
        <authorList>
            <consortium name="The Broad Institute Genomics Platform"/>
            <consortium name="The Broad Institute Genome Sequencing Center for Infectious Disease"/>
            <person name="Wu L."/>
            <person name="Ma J."/>
        </authorList>
    </citation>
    <scope>NUCLEOTIDE SEQUENCE [LARGE SCALE GENOMIC DNA]</scope>
    <source>
        <strain evidence="6">JCM 17810</strain>
    </source>
</reference>
<evidence type="ECO:0000256" key="3">
    <source>
        <dbReference type="ARBA" id="ARBA00023163"/>
    </source>
</evidence>
<gene>
    <name evidence="5" type="ORF">GCM10023169_31400</name>
</gene>
<evidence type="ECO:0000256" key="1">
    <source>
        <dbReference type="ARBA" id="ARBA00023015"/>
    </source>
</evidence>
<dbReference type="InterPro" id="IPR011008">
    <property type="entry name" value="Dimeric_a/b-barrel"/>
</dbReference>
<dbReference type="PANTHER" id="PTHR30154">
    <property type="entry name" value="LEUCINE-RESPONSIVE REGULATORY PROTEIN"/>
    <property type="match status" value="1"/>
</dbReference>
<dbReference type="InterPro" id="IPR036390">
    <property type="entry name" value="WH_DNA-bd_sf"/>
</dbReference>
<protein>
    <submittedName>
        <fullName evidence="5">Lrp/AsnC family transcriptional regulator</fullName>
    </submittedName>
</protein>
<accession>A0ABP8LHU1</accession>
<dbReference type="SUPFAM" id="SSF54909">
    <property type="entry name" value="Dimeric alpha+beta barrel"/>
    <property type="match status" value="1"/>
</dbReference>
<proteinExistence type="predicted"/>
<evidence type="ECO:0000259" key="4">
    <source>
        <dbReference type="PROSITE" id="PS50956"/>
    </source>
</evidence>
<sequence>MKAPDALDYAILEQLVANGRLSNLDLAERVGLTPAPCLRRVRRLEADGVIAGYRAVIDHEKLGRRLEVTAAVEVRSTDTQTIAEFERAVVGFDEVVEARKVFGNPDYLLRIVVRDVEEYEQFQMHKLTALPAVFRVDSHQTMKLLKP</sequence>
<dbReference type="InterPro" id="IPR011991">
    <property type="entry name" value="ArsR-like_HTH"/>
</dbReference>
<feature type="domain" description="HTH asnC-type" evidence="4">
    <location>
        <begin position="4"/>
        <end position="65"/>
    </location>
</feature>
<keyword evidence="1" id="KW-0805">Transcription regulation</keyword>
<evidence type="ECO:0000313" key="5">
    <source>
        <dbReference type="EMBL" id="GAA4429274.1"/>
    </source>
</evidence>
<dbReference type="RefSeq" id="WP_345217208.1">
    <property type="nucleotide sequence ID" value="NZ_BAABGN010000012.1"/>
</dbReference>